<dbReference type="SUPFAM" id="SSF46785">
    <property type="entry name" value="Winged helix' DNA-binding domain"/>
    <property type="match status" value="1"/>
</dbReference>
<protein>
    <submittedName>
        <fullName evidence="6">LysR family transcriptional regulator</fullName>
    </submittedName>
</protein>
<dbReference type="GO" id="GO:0043565">
    <property type="term" value="F:sequence-specific DNA binding"/>
    <property type="evidence" value="ECO:0007669"/>
    <property type="project" value="TreeGrafter"/>
</dbReference>
<dbReference type="FunFam" id="1.10.10.10:FF:000001">
    <property type="entry name" value="LysR family transcriptional regulator"/>
    <property type="match status" value="1"/>
</dbReference>
<dbReference type="PROSITE" id="PS50931">
    <property type="entry name" value="HTH_LYSR"/>
    <property type="match status" value="1"/>
</dbReference>
<proteinExistence type="inferred from homology"/>
<evidence type="ECO:0000259" key="5">
    <source>
        <dbReference type="PROSITE" id="PS50931"/>
    </source>
</evidence>
<gene>
    <name evidence="6" type="ORF">HUK68_19305</name>
</gene>
<dbReference type="AlphaFoldDB" id="A0A6N1X5Z4"/>
<evidence type="ECO:0000256" key="2">
    <source>
        <dbReference type="ARBA" id="ARBA00023015"/>
    </source>
</evidence>
<keyword evidence="4" id="KW-0804">Transcription</keyword>
<dbReference type="GO" id="GO:0006351">
    <property type="term" value="P:DNA-templated transcription"/>
    <property type="evidence" value="ECO:0007669"/>
    <property type="project" value="TreeGrafter"/>
</dbReference>
<dbReference type="Pfam" id="PF00126">
    <property type="entry name" value="HTH_1"/>
    <property type="match status" value="1"/>
</dbReference>
<name>A0A6N1X5Z4_9BURK</name>
<dbReference type="InterPro" id="IPR058163">
    <property type="entry name" value="LysR-type_TF_proteobact-type"/>
</dbReference>
<dbReference type="PRINTS" id="PR00039">
    <property type="entry name" value="HTHLYSR"/>
</dbReference>
<keyword evidence="7" id="KW-1185">Reference proteome</keyword>
<dbReference type="RefSeq" id="WP_175505665.1">
    <property type="nucleotide sequence ID" value="NZ_CAURQT010000054.1"/>
</dbReference>
<dbReference type="Gene3D" id="1.10.10.10">
    <property type="entry name" value="Winged helix-like DNA-binding domain superfamily/Winged helix DNA-binding domain"/>
    <property type="match status" value="1"/>
</dbReference>
<comment type="similarity">
    <text evidence="1">Belongs to the LysR transcriptional regulatory family.</text>
</comment>
<reference evidence="6 7" key="1">
    <citation type="submission" date="2020-06" db="EMBL/GenBank/DDBJ databases">
        <title>Acidovorax antarctica sp. nov., isolated from Corinth ice sheet soil, Antarctic Fields Peninsula.</title>
        <authorList>
            <person name="Xu Q."/>
            <person name="Peng F."/>
        </authorList>
    </citation>
    <scope>NUCLEOTIDE SEQUENCE [LARGE SCALE GENOMIC DNA]</scope>
    <source>
        <strain evidence="6 7">16-35-5</strain>
    </source>
</reference>
<dbReference type="InterPro" id="IPR005119">
    <property type="entry name" value="LysR_subst-bd"/>
</dbReference>
<dbReference type="InterPro" id="IPR036390">
    <property type="entry name" value="WH_DNA-bd_sf"/>
</dbReference>
<dbReference type="Gene3D" id="3.40.190.10">
    <property type="entry name" value="Periplasmic binding protein-like II"/>
    <property type="match status" value="2"/>
</dbReference>
<dbReference type="Proteomes" id="UP000509579">
    <property type="component" value="Chromosome"/>
</dbReference>
<evidence type="ECO:0000256" key="3">
    <source>
        <dbReference type="ARBA" id="ARBA00023125"/>
    </source>
</evidence>
<accession>A0A6N1X5Z4</accession>
<dbReference type="InterPro" id="IPR036388">
    <property type="entry name" value="WH-like_DNA-bd_sf"/>
</dbReference>
<dbReference type="InterPro" id="IPR000847">
    <property type="entry name" value="LysR_HTH_N"/>
</dbReference>
<keyword evidence="3" id="KW-0238">DNA-binding</keyword>
<evidence type="ECO:0000256" key="1">
    <source>
        <dbReference type="ARBA" id="ARBA00009437"/>
    </source>
</evidence>
<dbReference type="SUPFAM" id="SSF53850">
    <property type="entry name" value="Periplasmic binding protein-like II"/>
    <property type="match status" value="1"/>
</dbReference>
<sequence>MRMHSPSMSELHAFATAVRLGSFSRAAAELCVTQSAISRAVARLEQHYGVPLIKRNAHALSLTSVGRELLDAVRAPLGAIEEVSARLRVMPADRPLHLAVVPTFASVWLIPRLRSFQALHPGIKLNFVPYSKGEDFSGSTPDAAVLTGLGPEEWPHCSCDYVIGREMVPICHPARLQQRLAQGAWRAPGDLAQEPLLYHTTAPGNWTQWLRAAQAGRQAPNLTTAFDQVSMLIQAVIADMGVALVQRCLVKEALQSGAVVVPFDLPISLQRGYYLCAPHDRRPRPGFAQFRRWLLEAAGEDIRGMGMGERRD</sequence>
<feature type="domain" description="HTH lysR-type" evidence="5">
    <location>
        <begin position="6"/>
        <end position="63"/>
    </location>
</feature>
<dbReference type="GO" id="GO:0003700">
    <property type="term" value="F:DNA-binding transcription factor activity"/>
    <property type="evidence" value="ECO:0007669"/>
    <property type="project" value="InterPro"/>
</dbReference>
<dbReference type="KEGG" id="aant:HUK68_19305"/>
<dbReference type="PANTHER" id="PTHR30537:SF79">
    <property type="entry name" value="TRANSCRIPTIONAL REGULATOR-RELATED"/>
    <property type="match status" value="1"/>
</dbReference>
<evidence type="ECO:0000313" key="6">
    <source>
        <dbReference type="EMBL" id="QKV54869.1"/>
    </source>
</evidence>
<evidence type="ECO:0000313" key="7">
    <source>
        <dbReference type="Proteomes" id="UP000509579"/>
    </source>
</evidence>
<dbReference type="Pfam" id="PF03466">
    <property type="entry name" value="LysR_substrate"/>
    <property type="match status" value="1"/>
</dbReference>
<dbReference type="PANTHER" id="PTHR30537">
    <property type="entry name" value="HTH-TYPE TRANSCRIPTIONAL REGULATOR"/>
    <property type="match status" value="1"/>
</dbReference>
<organism evidence="6 7">
    <name type="scientific">Comamonas antarctica</name>
    <dbReference type="NCBI Taxonomy" id="2743470"/>
    <lineage>
        <taxon>Bacteria</taxon>
        <taxon>Pseudomonadati</taxon>
        <taxon>Pseudomonadota</taxon>
        <taxon>Betaproteobacteria</taxon>
        <taxon>Burkholderiales</taxon>
        <taxon>Comamonadaceae</taxon>
        <taxon>Comamonas</taxon>
    </lineage>
</organism>
<dbReference type="EMBL" id="CP054840">
    <property type="protein sequence ID" value="QKV54869.1"/>
    <property type="molecule type" value="Genomic_DNA"/>
</dbReference>
<evidence type="ECO:0000256" key="4">
    <source>
        <dbReference type="ARBA" id="ARBA00023163"/>
    </source>
</evidence>
<keyword evidence="2" id="KW-0805">Transcription regulation</keyword>